<dbReference type="OrthoDB" id="4087970at2759"/>
<protein>
    <recommendedName>
        <fullName evidence="2">DUF2423 domain-containing protein</fullName>
    </recommendedName>
</protein>
<dbReference type="InterPro" id="IPR019434">
    <property type="entry name" value="DUF2423"/>
</dbReference>
<comment type="caution">
    <text evidence="3">The sequence shown here is derived from an EMBL/GenBank/DDBJ whole genome shotgun (WGS) entry which is preliminary data.</text>
</comment>
<feature type="compositionally biased region" description="Basic and acidic residues" evidence="1">
    <location>
        <begin position="82"/>
        <end position="92"/>
    </location>
</feature>
<sequence>MAKSSRASSTKANHLRLKKGVFGPVEAARNERLSAKLLELASQPKPVPEQKMDDVSEKGVYHLCASGLGQVLTIETAEAEETKTVTDEKTEDTSMDIDENAKQPKSKLKGRIVKRRGRKSGIVFPKYGDRNKVKKRK</sequence>
<feature type="region of interest" description="Disordered" evidence="1">
    <location>
        <begin position="82"/>
        <end position="137"/>
    </location>
</feature>
<accession>A0A423X8E3</accession>
<dbReference type="Pfam" id="PF10338">
    <property type="entry name" value="YBL028C_N"/>
    <property type="match status" value="1"/>
</dbReference>
<gene>
    <name evidence="3" type="ORF">VMCG_00134</name>
</gene>
<dbReference type="GO" id="GO:0030687">
    <property type="term" value="C:preribosome, large subunit precursor"/>
    <property type="evidence" value="ECO:0007669"/>
    <property type="project" value="TreeGrafter"/>
</dbReference>
<dbReference type="AlphaFoldDB" id="A0A423X8E3"/>
<dbReference type="EMBL" id="LKEA01000001">
    <property type="protein sequence ID" value="ROW12093.1"/>
    <property type="molecule type" value="Genomic_DNA"/>
</dbReference>
<feature type="compositionally biased region" description="Basic residues" evidence="1">
    <location>
        <begin position="104"/>
        <end position="119"/>
    </location>
</feature>
<reference evidence="3 4" key="1">
    <citation type="submission" date="2015-09" db="EMBL/GenBank/DDBJ databases">
        <title>Host preference determinants of Valsa canker pathogens revealed by comparative genomics.</title>
        <authorList>
            <person name="Yin Z."/>
            <person name="Huang L."/>
        </authorList>
    </citation>
    <scope>NUCLEOTIDE SEQUENCE [LARGE SCALE GENOMIC DNA]</scope>
    <source>
        <strain evidence="3 4">03-1</strain>
    </source>
</reference>
<name>A0A423X8E3_9PEZI</name>
<evidence type="ECO:0000259" key="2">
    <source>
        <dbReference type="Pfam" id="PF10338"/>
    </source>
</evidence>
<evidence type="ECO:0000256" key="1">
    <source>
        <dbReference type="SAM" id="MobiDB-lite"/>
    </source>
</evidence>
<keyword evidence="4" id="KW-1185">Reference proteome</keyword>
<dbReference type="PANTHER" id="PTHR28219">
    <property type="entry name" value="UPF0642 PROTEIN YBL028C"/>
    <property type="match status" value="1"/>
</dbReference>
<dbReference type="Proteomes" id="UP000283895">
    <property type="component" value="Unassembled WGS sequence"/>
</dbReference>
<dbReference type="PANTHER" id="PTHR28219:SF1">
    <property type="entry name" value="UPF0642 PROTEIN YBL028C"/>
    <property type="match status" value="1"/>
</dbReference>
<evidence type="ECO:0000313" key="3">
    <source>
        <dbReference type="EMBL" id="ROW12093.1"/>
    </source>
</evidence>
<evidence type="ECO:0000313" key="4">
    <source>
        <dbReference type="Proteomes" id="UP000283895"/>
    </source>
</evidence>
<organism evidence="3 4">
    <name type="scientific">Cytospora schulzeri</name>
    <dbReference type="NCBI Taxonomy" id="448051"/>
    <lineage>
        <taxon>Eukaryota</taxon>
        <taxon>Fungi</taxon>
        <taxon>Dikarya</taxon>
        <taxon>Ascomycota</taxon>
        <taxon>Pezizomycotina</taxon>
        <taxon>Sordariomycetes</taxon>
        <taxon>Sordariomycetidae</taxon>
        <taxon>Diaporthales</taxon>
        <taxon>Cytosporaceae</taxon>
        <taxon>Cytospora</taxon>
    </lineage>
</organism>
<feature type="domain" description="DUF2423" evidence="2">
    <location>
        <begin position="1"/>
        <end position="44"/>
    </location>
</feature>
<proteinExistence type="predicted"/>